<dbReference type="InterPro" id="IPR001647">
    <property type="entry name" value="HTH_TetR"/>
</dbReference>
<evidence type="ECO:0000256" key="1">
    <source>
        <dbReference type="ARBA" id="ARBA00023015"/>
    </source>
</evidence>
<proteinExistence type="predicted"/>
<keyword evidence="2 4" id="KW-0238">DNA-binding</keyword>
<evidence type="ECO:0000313" key="7">
    <source>
        <dbReference type="Proteomes" id="UP000030182"/>
    </source>
</evidence>
<dbReference type="EMBL" id="JDRS01000001">
    <property type="protein sequence ID" value="KDS94331.1"/>
    <property type="molecule type" value="Genomic_DNA"/>
</dbReference>
<protein>
    <submittedName>
        <fullName evidence="6">TetR family transcriptional regulator</fullName>
    </submittedName>
</protein>
<dbReference type="Proteomes" id="UP000030182">
    <property type="component" value="Unassembled WGS sequence"/>
</dbReference>
<keyword evidence="3" id="KW-0804">Transcription</keyword>
<feature type="domain" description="HTH tetR-type" evidence="5">
    <location>
        <begin position="51"/>
        <end position="111"/>
    </location>
</feature>
<reference evidence="6 7" key="1">
    <citation type="submission" date="2014-01" db="EMBL/GenBank/DDBJ databases">
        <title>Draft genome sequence of the multidrug-resistant clinical isolate Dermabacter hominis 1368.</title>
        <authorList>
            <person name="Albersmeier A."/>
            <person name="Bomholt C."/>
            <person name="Glaub A."/>
            <person name="Ruckert C."/>
            <person name="Soriano F."/>
            <person name="Fernandez-Natal I."/>
            <person name="Tauch A."/>
        </authorList>
    </citation>
    <scope>NUCLEOTIDE SEQUENCE [LARGE SCALE GENOMIC DNA]</scope>
    <source>
        <strain evidence="6 7">1368</strain>
    </source>
</reference>
<dbReference type="InterPro" id="IPR050109">
    <property type="entry name" value="HTH-type_TetR-like_transc_reg"/>
</dbReference>
<dbReference type="SUPFAM" id="SSF46689">
    <property type="entry name" value="Homeodomain-like"/>
    <property type="match status" value="1"/>
</dbReference>
<accession>A0ABR4SRE3</accession>
<comment type="caution">
    <text evidence="6">The sequence shown here is derived from an EMBL/GenBank/DDBJ whole genome shotgun (WGS) entry which is preliminary data.</text>
</comment>
<evidence type="ECO:0000256" key="3">
    <source>
        <dbReference type="ARBA" id="ARBA00023163"/>
    </source>
</evidence>
<dbReference type="PROSITE" id="PS50977">
    <property type="entry name" value="HTH_TETR_2"/>
    <property type="match status" value="1"/>
</dbReference>
<dbReference type="PANTHER" id="PTHR30055:SF238">
    <property type="entry name" value="MYCOFACTOCIN BIOSYNTHESIS TRANSCRIPTIONAL REGULATOR MFTR-RELATED"/>
    <property type="match status" value="1"/>
</dbReference>
<evidence type="ECO:0000313" key="6">
    <source>
        <dbReference type="EMBL" id="KDS94331.1"/>
    </source>
</evidence>
<keyword evidence="1" id="KW-0805">Transcription regulation</keyword>
<organism evidence="6 7">
    <name type="scientific">Dermabacter hominis 1368</name>
    <dbReference type="NCBI Taxonomy" id="1450519"/>
    <lineage>
        <taxon>Bacteria</taxon>
        <taxon>Bacillati</taxon>
        <taxon>Actinomycetota</taxon>
        <taxon>Actinomycetes</taxon>
        <taxon>Micrococcales</taxon>
        <taxon>Dermabacteraceae</taxon>
        <taxon>Dermabacter</taxon>
    </lineage>
</organism>
<evidence type="ECO:0000256" key="2">
    <source>
        <dbReference type="ARBA" id="ARBA00023125"/>
    </source>
</evidence>
<dbReference type="InterPro" id="IPR009057">
    <property type="entry name" value="Homeodomain-like_sf"/>
</dbReference>
<keyword evidence="7" id="KW-1185">Reference proteome</keyword>
<gene>
    <name evidence="6" type="ORF">DHOM_00645</name>
</gene>
<dbReference type="Gene3D" id="1.10.357.10">
    <property type="entry name" value="Tetracycline Repressor, domain 2"/>
    <property type="match status" value="1"/>
</dbReference>
<evidence type="ECO:0000256" key="4">
    <source>
        <dbReference type="PROSITE-ProRule" id="PRU00335"/>
    </source>
</evidence>
<sequence length="238" mass="26288">MDRLTVTSNTQMHRTSIRGGVIDMSDIAATEKEQASDLAAGHEGLRERKKRESREAMHLSALELVAEHGLAQVTVDQIAERAGVCSRTFFNYWGSKEAAVLGVDPEQSSRFVDILASRPAQEPVRDSIRALLRIHADDASRRSDTRELTHRVLSREPQLLQILTDRNRGVSRELSAVIAERLTPSIGADDARDAAAIHVAWGFAMARSVYAIAVRRDLSLADALPIVLDFLDSGRVRL</sequence>
<dbReference type="Pfam" id="PF00440">
    <property type="entry name" value="TetR_N"/>
    <property type="match status" value="1"/>
</dbReference>
<dbReference type="PANTHER" id="PTHR30055">
    <property type="entry name" value="HTH-TYPE TRANSCRIPTIONAL REGULATOR RUTR"/>
    <property type="match status" value="1"/>
</dbReference>
<feature type="DNA-binding region" description="H-T-H motif" evidence="4">
    <location>
        <begin position="74"/>
        <end position="93"/>
    </location>
</feature>
<evidence type="ECO:0000259" key="5">
    <source>
        <dbReference type="PROSITE" id="PS50977"/>
    </source>
</evidence>
<name>A0ABR4SRE3_9MICO</name>